<accession>X1A4E6</accession>
<dbReference type="EMBL" id="BART01006519">
    <property type="protein sequence ID" value="GAG65027.1"/>
    <property type="molecule type" value="Genomic_DNA"/>
</dbReference>
<dbReference type="SUPFAM" id="SSF53335">
    <property type="entry name" value="S-adenosyl-L-methionine-dependent methyltransferases"/>
    <property type="match status" value="1"/>
</dbReference>
<feature type="non-terminal residue" evidence="4">
    <location>
        <position position="1"/>
    </location>
</feature>
<comment type="caution">
    <text evidence="4">The sequence shown here is derived from an EMBL/GenBank/DDBJ whole genome shotgun (WGS) entry which is preliminary data.</text>
</comment>
<dbReference type="Gene3D" id="3.90.180.10">
    <property type="entry name" value="Medium-chain alcohol dehydrogenases, catalytic domain"/>
    <property type="match status" value="1"/>
</dbReference>
<dbReference type="SUPFAM" id="SSF51735">
    <property type="entry name" value="NAD(P)-binding Rossmann-fold domains"/>
    <property type="match status" value="1"/>
</dbReference>
<dbReference type="InterPro" id="IPR036291">
    <property type="entry name" value="NAD(P)-bd_dom_sf"/>
</dbReference>
<reference evidence="4" key="1">
    <citation type="journal article" date="2014" name="Front. Microbiol.">
        <title>High frequency of phylogenetically diverse reductive dehalogenase-homologous genes in deep subseafloor sedimentary metagenomes.</title>
        <authorList>
            <person name="Kawai M."/>
            <person name="Futagami T."/>
            <person name="Toyoda A."/>
            <person name="Takaki Y."/>
            <person name="Nishi S."/>
            <person name="Hori S."/>
            <person name="Arai W."/>
            <person name="Tsubouchi T."/>
            <person name="Morono Y."/>
            <person name="Uchiyama I."/>
            <person name="Ito T."/>
            <person name="Fujiyama A."/>
            <person name="Inagaki F."/>
            <person name="Takami H."/>
        </authorList>
    </citation>
    <scope>NUCLEOTIDE SEQUENCE</scope>
    <source>
        <strain evidence="4">Expedition CK06-06</strain>
    </source>
</reference>
<dbReference type="InterPro" id="IPR050129">
    <property type="entry name" value="Zn_alcohol_dh"/>
</dbReference>
<evidence type="ECO:0000259" key="2">
    <source>
        <dbReference type="Pfam" id="PF00107"/>
    </source>
</evidence>
<evidence type="ECO:0008006" key="5">
    <source>
        <dbReference type="Google" id="ProtNLM"/>
    </source>
</evidence>
<feature type="domain" description="Methyltransferase type 11" evidence="3">
    <location>
        <begin position="189"/>
        <end position="234"/>
    </location>
</feature>
<evidence type="ECO:0000259" key="3">
    <source>
        <dbReference type="Pfam" id="PF08241"/>
    </source>
</evidence>
<gene>
    <name evidence="4" type="ORF">S01H4_14871</name>
</gene>
<dbReference type="PANTHER" id="PTHR43401">
    <property type="entry name" value="L-THREONINE 3-DEHYDROGENASE"/>
    <property type="match status" value="1"/>
</dbReference>
<organism evidence="4">
    <name type="scientific">marine sediment metagenome</name>
    <dbReference type="NCBI Taxonomy" id="412755"/>
    <lineage>
        <taxon>unclassified sequences</taxon>
        <taxon>metagenomes</taxon>
        <taxon>ecological metagenomes</taxon>
    </lineage>
</organism>
<keyword evidence="1" id="KW-0560">Oxidoreductase</keyword>
<dbReference type="Gene3D" id="3.40.50.150">
    <property type="entry name" value="Vaccinia Virus protein VP39"/>
    <property type="match status" value="1"/>
</dbReference>
<feature type="domain" description="Alcohol dehydrogenase-like C-terminal" evidence="2">
    <location>
        <begin position="28"/>
        <end position="130"/>
    </location>
</feature>
<dbReference type="PANTHER" id="PTHR43401:SF2">
    <property type="entry name" value="L-THREONINE 3-DEHYDROGENASE"/>
    <property type="match status" value="1"/>
</dbReference>
<dbReference type="Pfam" id="PF08241">
    <property type="entry name" value="Methyltransf_11"/>
    <property type="match status" value="1"/>
</dbReference>
<sequence length="238" mass="26852">ALMHRIKNLIIIETDNNRLYWGKKNLDDKARKKGVNTFYFNPKEVDIVLKVKEITEGKMADDVVVPVGSAKVQQDAIKLAGRGGRVNLFGGVRGSIIEVDPAFFHYNEGVIVGSTGAEAYDMELALRAISNGDINPGAHTALVGRFQDIPQLLERAVNQEFDGKVIVYPHIGLDEPIETESKWNGEKEEDLFDRMLKDNVYYVVLMVTTLCFLDDVDKAFKEVHRVLKKGGFFYKWIC</sequence>
<dbReference type="GO" id="GO:0008757">
    <property type="term" value="F:S-adenosylmethionine-dependent methyltransferase activity"/>
    <property type="evidence" value="ECO:0007669"/>
    <property type="project" value="InterPro"/>
</dbReference>
<dbReference type="InterPro" id="IPR013149">
    <property type="entry name" value="ADH-like_C"/>
</dbReference>
<protein>
    <recommendedName>
        <fullName evidence="5">Alcohol dehydrogenase-like C-terminal domain-containing protein</fullName>
    </recommendedName>
</protein>
<dbReference type="InterPro" id="IPR013216">
    <property type="entry name" value="Methyltransf_11"/>
</dbReference>
<dbReference type="GO" id="GO:0016491">
    <property type="term" value="F:oxidoreductase activity"/>
    <property type="evidence" value="ECO:0007669"/>
    <property type="project" value="UniProtKB-KW"/>
</dbReference>
<evidence type="ECO:0000313" key="4">
    <source>
        <dbReference type="EMBL" id="GAG65027.1"/>
    </source>
</evidence>
<name>X1A4E6_9ZZZZ</name>
<dbReference type="AlphaFoldDB" id="X1A4E6"/>
<dbReference type="Pfam" id="PF00107">
    <property type="entry name" value="ADH_zinc_N"/>
    <property type="match status" value="1"/>
</dbReference>
<proteinExistence type="predicted"/>
<evidence type="ECO:0000256" key="1">
    <source>
        <dbReference type="ARBA" id="ARBA00023002"/>
    </source>
</evidence>
<dbReference type="InterPro" id="IPR029063">
    <property type="entry name" value="SAM-dependent_MTases_sf"/>
</dbReference>